<dbReference type="InterPro" id="IPR009006">
    <property type="entry name" value="Ala_racemase/Decarboxylase_C"/>
</dbReference>
<dbReference type="FunFam" id="3.20.20.10:FF:000002">
    <property type="entry name" value="Alanine racemase"/>
    <property type="match status" value="1"/>
</dbReference>
<dbReference type="EC" id="5.1.1.1" evidence="5"/>
<dbReference type="GO" id="GO:0005829">
    <property type="term" value="C:cytosol"/>
    <property type="evidence" value="ECO:0007669"/>
    <property type="project" value="TreeGrafter"/>
</dbReference>
<reference evidence="9" key="1">
    <citation type="submission" date="2019-04" db="EMBL/GenBank/DDBJ databases">
        <title>Evolution of Biomass-Degrading Anaerobic Consortia Revealed by Metagenomics.</title>
        <authorList>
            <person name="Peng X."/>
        </authorList>
    </citation>
    <scope>NUCLEOTIDE SEQUENCE</scope>
    <source>
        <strain evidence="9">SIG66</strain>
    </source>
</reference>
<evidence type="ECO:0000313" key="9">
    <source>
        <dbReference type="EMBL" id="MBE6420655.1"/>
    </source>
</evidence>
<keyword evidence="4 5" id="KW-0413">Isomerase</keyword>
<comment type="catalytic activity">
    <reaction evidence="1 5">
        <text>L-alanine = D-alanine</text>
        <dbReference type="Rhea" id="RHEA:20249"/>
        <dbReference type="ChEBI" id="CHEBI:57416"/>
        <dbReference type="ChEBI" id="CHEBI:57972"/>
        <dbReference type="EC" id="5.1.1.1"/>
    </reaction>
</comment>
<evidence type="ECO:0000256" key="4">
    <source>
        <dbReference type="ARBA" id="ARBA00023235"/>
    </source>
</evidence>
<feature type="domain" description="Alanine racemase C-terminal" evidence="8">
    <location>
        <begin position="239"/>
        <end position="367"/>
    </location>
</feature>
<dbReference type="GO" id="GO:0030632">
    <property type="term" value="P:D-alanine biosynthetic process"/>
    <property type="evidence" value="ECO:0007669"/>
    <property type="project" value="UniProtKB-UniRule"/>
</dbReference>
<dbReference type="PROSITE" id="PS00395">
    <property type="entry name" value="ALANINE_RACEMASE"/>
    <property type="match status" value="1"/>
</dbReference>
<feature type="binding site" evidence="5 7">
    <location>
        <position position="140"/>
    </location>
    <ligand>
        <name>substrate</name>
    </ligand>
</feature>
<dbReference type="CDD" id="cd00430">
    <property type="entry name" value="PLPDE_III_AR"/>
    <property type="match status" value="1"/>
</dbReference>
<dbReference type="GO" id="GO:0008784">
    <property type="term" value="F:alanine racemase activity"/>
    <property type="evidence" value="ECO:0007669"/>
    <property type="project" value="UniProtKB-UniRule"/>
</dbReference>
<feature type="binding site" evidence="5 7">
    <location>
        <position position="308"/>
    </location>
    <ligand>
        <name>substrate</name>
    </ligand>
</feature>
<evidence type="ECO:0000256" key="6">
    <source>
        <dbReference type="PIRSR" id="PIRSR600821-50"/>
    </source>
</evidence>
<evidence type="ECO:0000313" key="10">
    <source>
        <dbReference type="Proteomes" id="UP000725649"/>
    </source>
</evidence>
<evidence type="ECO:0000256" key="2">
    <source>
        <dbReference type="ARBA" id="ARBA00001933"/>
    </source>
</evidence>
<comment type="similarity">
    <text evidence="5">Belongs to the alanine racemase family.</text>
</comment>
<evidence type="ECO:0000259" key="8">
    <source>
        <dbReference type="SMART" id="SM01005"/>
    </source>
</evidence>
<evidence type="ECO:0000256" key="3">
    <source>
        <dbReference type="ARBA" id="ARBA00022898"/>
    </source>
</evidence>
<evidence type="ECO:0000256" key="5">
    <source>
        <dbReference type="HAMAP-Rule" id="MF_01201"/>
    </source>
</evidence>
<protein>
    <recommendedName>
        <fullName evidence="5">Alanine racemase</fullName>
        <ecNumber evidence="5">5.1.1.1</ecNumber>
    </recommendedName>
</protein>
<feature type="active site" description="Proton acceptor; specific for L-alanine" evidence="5">
    <location>
        <position position="260"/>
    </location>
</feature>
<comment type="pathway">
    <text evidence="5">Amino-acid biosynthesis; D-alanine biosynthesis; D-alanine from L-alanine: step 1/1.</text>
</comment>
<dbReference type="Gene3D" id="3.20.20.10">
    <property type="entry name" value="Alanine racemase"/>
    <property type="match status" value="1"/>
</dbReference>
<dbReference type="Pfam" id="PF01168">
    <property type="entry name" value="Ala_racemase_N"/>
    <property type="match status" value="1"/>
</dbReference>
<dbReference type="PRINTS" id="PR00992">
    <property type="entry name" value="ALARACEMASE"/>
</dbReference>
<dbReference type="AlphaFoldDB" id="A0A928HI37"/>
<accession>A0A928HI37</accession>
<dbReference type="SUPFAM" id="SSF50621">
    <property type="entry name" value="Alanine racemase C-terminal domain-like"/>
    <property type="match status" value="1"/>
</dbReference>
<feature type="modified residue" description="N6-(pyridoxal phosphate)lysine" evidence="5 6">
    <location>
        <position position="40"/>
    </location>
</feature>
<dbReference type="SMART" id="SM01005">
    <property type="entry name" value="Ala_racemase_C"/>
    <property type="match status" value="1"/>
</dbReference>
<dbReference type="InterPro" id="IPR000821">
    <property type="entry name" value="Ala_racemase"/>
</dbReference>
<dbReference type="InterPro" id="IPR011079">
    <property type="entry name" value="Ala_racemase_C"/>
</dbReference>
<keyword evidence="3 5" id="KW-0663">Pyridoxal phosphate</keyword>
<organism evidence="9 10">
    <name type="scientific">Candidatus Avelusimicrobium gallicola</name>
    <dbReference type="NCBI Taxonomy" id="2562704"/>
    <lineage>
        <taxon>Bacteria</taxon>
        <taxon>Pseudomonadati</taxon>
        <taxon>Elusimicrobiota</taxon>
        <taxon>Elusimicrobia</taxon>
        <taxon>Elusimicrobiales</taxon>
        <taxon>Elusimicrobiaceae</taxon>
        <taxon>Candidatus Avelusimicrobium</taxon>
    </lineage>
</organism>
<dbReference type="PANTHER" id="PTHR30511:SF0">
    <property type="entry name" value="ALANINE RACEMASE, CATABOLIC-RELATED"/>
    <property type="match status" value="1"/>
</dbReference>
<name>A0A928HI37_9BACT</name>
<dbReference type="SUPFAM" id="SSF51419">
    <property type="entry name" value="PLP-binding barrel"/>
    <property type="match status" value="1"/>
</dbReference>
<comment type="caution">
    <text evidence="9">The sequence shown here is derived from an EMBL/GenBank/DDBJ whole genome shotgun (WGS) entry which is preliminary data.</text>
</comment>
<dbReference type="InterPro" id="IPR001608">
    <property type="entry name" value="Ala_racemase_N"/>
</dbReference>
<sequence>MTLPLLRPTVAEVDLKKLSRNLHKIKMQVGEGVGILVPLKANAYGHGAEGVGRFLEENALCQFFGTASVEEGMQLREAGLKMPILVLGSIYPFEAFEYAIENNLAVTIASRQAAQAVCRIAEKMGKKAYCHVKQDTGMGRIGTRRGGVMGVIEELSNHPNIILDGFYSHLSSVDSDEAFTEEQIGYYRDTLTNISLRGIHINHCHLAASAAVEKRPDVYYDMVRPGHSAYGLREGFEPVLSFKTRVVYLKDLPAGSSVSYGRSFMAAQNMKVATLPVGYGDGYLRDFSNKGEVLVRGKRCRVLGNVTMDMMMVDVTRVEDVAVGDEAVLVGRQGDEEITWAELAQVAGTIDYELCTLLQARVPRIYKK</sequence>
<comment type="function">
    <text evidence="5">Catalyzes the interconversion of L-alanine and D-alanine. May also act on other amino acids.</text>
</comment>
<evidence type="ECO:0000256" key="1">
    <source>
        <dbReference type="ARBA" id="ARBA00000316"/>
    </source>
</evidence>
<dbReference type="Pfam" id="PF00842">
    <property type="entry name" value="Ala_racemase_C"/>
    <property type="match status" value="1"/>
</dbReference>
<dbReference type="NCBIfam" id="TIGR00492">
    <property type="entry name" value="alr"/>
    <property type="match status" value="1"/>
</dbReference>
<evidence type="ECO:0000256" key="7">
    <source>
        <dbReference type="PIRSR" id="PIRSR600821-52"/>
    </source>
</evidence>
<feature type="active site" description="Proton acceptor; specific for D-alanine" evidence="5">
    <location>
        <position position="40"/>
    </location>
</feature>
<dbReference type="Proteomes" id="UP000725649">
    <property type="component" value="Unassembled WGS sequence"/>
</dbReference>
<dbReference type="GO" id="GO:0030170">
    <property type="term" value="F:pyridoxal phosphate binding"/>
    <property type="evidence" value="ECO:0007669"/>
    <property type="project" value="UniProtKB-UniRule"/>
</dbReference>
<comment type="cofactor">
    <cofactor evidence="2 5 6">
        <name>pyridoxal 5'-phosphate</name>
        <dbReference type="ChEBI" id="CHEBI:597326"/>
    </cofactor>
</comment>
<dbReference type="Gene3D" id="2.40.37.10">
    <property type="entry name" value="Lyase, Ornithine Decarboxylase, Chain A, domain 1"/>
    <property type="match status" value="1"/>
</dbReference>
<gene>
    <name evidence="9" type="primary">alr</name>
    <name evidence="9" type="ORF">E7027_00680</name>
</gene>
<proteinExistence type="inferred from homology"/>
<dbReference type="PANTHER" id="PTHR30511">
    <property type="entry name" value="ALANINE RACEMASE"/>
    <property type="match status" value="1"/>
</dbReference>
<dbReference type="EMBL" id="SUVG01000001">
    <property type="protein sequence ID" value="MBE6420655.1"/>
    <property type="molecule type" value="Genomic_DNA"/>
</dbReference>
<dbReference type="HAMAP" id="MF_01201">
    <property type="entry name" value="Ala_racemase"/>
    <property type="match status" value="1"/>
</dbReference>
<dbReference type="InterPro" id="IPR020622">
    <property type="entry name" value="Ala_racemase_pyridoxalP-BS"/>
</dbReference>
<dbReference type="InterPro" id="IPR029066">
    <property type="entry name" value="PLP-binding_barrel"/>
</dbReference>